<comment type="subcellular location">
    <subcellularLocation>
        <location evidence="1">Nucleus</location>
        <location evidence="1">Nucleolus</location>
    </subcellularLocation>
</comment>
<keyword evidence="5" id="KW-1185">Reference proteome</keyword>
<dbReference type="Gene3D" id="1.25.10.10">
    <property type="entry name" value="Leucine-rich Repeat Variant"/>
    <property type="match status" value="1"/>
</dbReference>
<dbReference type="SUPFAM" id="SSF48371">
    <property type="entry name" value="ARM repeat"/>
    <property type="match status" value="1"/>
</dbReference>
<keyword evidence="1" id="KW-0687">Ribonucleoprotein</keyword>
<accession>A0ABQ9EJX1</accession>
<dbReference type="InterPro" id="IPR022125">
    <property type="entry name" value="U3snoRNP10_N"/>
</dbReference>
<protein>
    <recommendedName>
        <fullName evidence="1">HEAT repeat-containing protein 1</fullName>
    </recommendedName>
</protein>
<feature type="domain" description="U3 small nucleolar RNA-associated protein 10 N-terminal" evidence="3">
    <location>
        <begin position="245"/>
        <end position="356"/>
    </location>
</feature>
<organism evidence="4 5">
    <name type="scientific">Tegillarca granosa</name>
    <name type="common">Malaysian cockle</name>
    <name type="synonym">Anadara granosa</name>
    <dbReference type="NCBI Taxonomy" id="220873"/>
    <lineage>
        <taxon>Eukaryota</taxon>
        <taxon>Metazoa</taxon>
        <taxon>Spiralia</taxon>
        <taxon>Lophotrochozoa</taxon>
        <taxon>Mollusca</taxon>
        <taxon>Bivalvia</taxon>
        <taxon>Autobranchia</taxon>
        <taxon>Pteriomorphia</taxon>
        <taxon>Arcoida</taxon>
        <taxon>Arcoidea</taxon>
        <taxon>Arcidae</taxon>
        <taxon>Tegillarca</taxon>
    </lineage>
</organism>
<evidence type="ECO:0000259" key="3">
    <source>
        <dbReference type="Pfam" id="PF12397"/>
    </source>
</evidence>
<dbReference type="EMBL" id="JARBDR010000813">
    <property type="protein sequence ID" value="KAJ8305572.1"/>
    <property type="molecule type" value="Genomic_DNA"/>
</dbReference>
<evidence type="ECO:0000256" key="2">
    <source>
        <dbReference type="SAM" id="MobiDB-lite"/>
    </source>
</evidence>
<reference evidence="4 5" key="1">
    <citation type="submission" date="2022-12" db="EMBL/GenBank/DDBJ databases">
        <title>Chromosome-level genome of Tegillarca granosa.</title>
        <authorList>
            <person name="Kim J."/>
        </authorList>
    </citation>
    <scope>NUCLEOTIDE SEQUENCE [LARGE SCALE GENOMIC DNA]</scope>
    <source>
        <strain evidence="4">Teg-2019</strain>
        <tissue evidence="4">Adductor muscle</tissue>
    </source>
</reference>
<comment type="caution">
    <text evidence="4">The sequence shown here is derived from an EMBL/GenBank/DDBJ whole genome shotgun (WGS) entry which is preliminary data.</text>
</comment>
<dbReference type="Proteomes" id="UP001217089">
    <property type="component" value="Unassembled WGS sequence"/>
</dbReference>
<keyword evidence="1" id="KW-0698">rRNA processing</keyword>
<evidence type="ECO:0000256" key="1">
    <source>
        <dbReference type="RuleBase" id="RU367065"/>
    </source>
</evidence>
<dbReference type="PANTHER" id="PTHR13457">
    <property type="entry name" value="BAP28"/>
    <property type="match status" value="1"/>
</dbReference>
<sequence length="1134" mass="129114">MIEKEEMTSLAKQLQRLAVPHVQSVFAEDKRRKSLLFDPKEAASLDKETFYALGINGLDELQTLDGVFQQFETTLFAESSLTFERSIQTKEVNDKLDENISRFLSFLSPYCLLKPAHKALEWLIYRYHIHMYNVDDLMMCLLPYHESKIFVRAVQLLNLDSKTSSKWDWLDTIQMSGVHLSKSVLVNHCWTNTGFLSLLCDNVQKIVKIHLNENKNAQQLHVLFSFYATTVIGVIEFGKITENLISTLIPYISIGLRSKVMDYKAATYMILAQMFYKAKLKSELTTTLLNVLCKRLFAPLIKEATSCLLLMFQTQEVSKFTKKSFKYLCKHSGFVEAIISLSADFKADKLLVALFEKVIPAAVKQNADIASSGSEGSDSEYEGSLIQYPSMLYRLISNIHMSDHVAEEAARYLLKSYVNYRQTLQADETKLFNSQLRNVIRIMEGRYSFAVEKAIEEVLSEARSEKDRNIIKDFLNLSVLSVQYHMIADSDASLTLSLNHRLPVVRQSAVKHLLQFADTADDPSYLSESVLLRLRDDSPTVVEAVLQKPQILWNSFTDKKALLEGLDLVLMKADSKAEWQKVGELAIVALGECQVDEDMEPDVQSMLLPSLLILSDSVDRESQQVDQLLQSTFAKKNNLLSFVAKNWKGKGNLSPKKSNKADILSLNKKMVETIGKGLMEYRHKDRDTVIRKLCEKSSSQRPRYQCMILLILDQLISMTTGQTEKLDLCHLHLTLIKNVETSTFKENKSDILSLDECLLTTFKCLQDEGKLPSCLPVVMIHRLISGCSVPKQLLTGREFWEYKDDHSISDKYLNLCINMLDFIMENTTDECREFLKYRQLVLEFMQVFPDQKTLFKFLGLLWTQHCNDKNHGITSVLQARALQLGKVHIERLVNMEHQALTACIPTVLVSLMSVLTSKHQGLRQVAIDCLSSLMTSLDTIGSTFIPLVRKIIRCSQEIIEDPDYLTEVLKAFFKATGSIQDEDGKSPRKKAKHSGKKEAKQEALKSLTGIIVASETPDYIQRILLKMLQLHNNSDMLEELLPLLHKLLHHQKQHGQTNTTNFDCISLILARYMIDTASVLKSDSKGLELLLVAMTMKSSCEGRKQSVQELAINQISKDFYSVLESDSQQRYLQD</sequence>
<proteinExistence type="inferred from homology"/>
<dbReference type="InterPro" id="IPR040191">
    <property type="entry name" value="UTP10"/>
</dbReference>
<name>A0ABQ9EJX1_TEGGR</name>
<comment type="function">
    <text evidence="1">Involved in nucleolar processing of pre-18S ribosomal RNA.</text>
</comment>
<evidence type="ECO:0000313" key="4">
    <source>
        <dbReference type="EMBL" id="KAJ8305572.1"/>
    </source>
</evidence>
<gene>
    <name evidence="4" type="ORF">KUTeg_016117</name>
</gene>
<comment type="similarity">
    <text evidence="1">Belongs to the HEATR1/UTP10 family.</text>
</comment>
<feature type="region of interest" description="Disordered" evidence="2">
    <location>
        <begin position="980"/>
        <end position="1000"/>
    </location>
</feature>
<keyword evidence="1" id="KW-0539">Nucleus</keyword>
<dbReference type="Pfam" id="PF12397">
    <property type="entry name" value="U3snoRNP10"/>
    <property type="match status" value="1"/>
</dbReference>
<evidence type="ECO:0000313" key="5">
    <source>
        <dbReference type="Proteomes" id="UP001217089"/>
    </source>
</evidence>
<dbReference type="PANTHER" id="PTHR13457:SF1">
    <property type="entry name" value="HEAT REPEAT-CONTAINING PROTEIN 1"/>
    <property type="match status" value="1"/>
</dbReference>
<dbReference type="InterPro" id="IPR011989">
    <property type="entry name" value="ARM-like"/>
</dbReference>
<dbReference type="InterPro" id="IPR016024">
    <property type="entry name" value="ARM-type_fold"/>
</dbReference>
<keyword evidence="1" id="KW-0690">Ribosome biogenesis</keyword>